<dbReference type="InParanoid" id="A0A2N3NAL8"/>
<protein>
    <recommendedName>
        <fullName evidence="4">Nitrogen regulatory protein areA GATA-like domain-containing protein</fullName>
    </recommendedName>
</protein>
<feature type="compositionally biased region" description="Low complexity" evidence="1">
    <location>
        <begin position="207"/>
        <end position="217"/>
    </location>
</feature>
<accession>A0A2N3NAL8</accession>
<feature type="compositionally biased region" description="Basic residues" evidence="1">
    <location>
        <begin position="237"/>
        <end position="251"/>
    </location>
</feature>
<reference evidence="2 3" key="1">
    <citation type="journal article" date="2017" name="G3 (Bethesda)">
        <title>First Draft Genome Sequence of the Pathogenic Fungus Lomentospora prolificans (Formerly Scedosporium prolificans).</title>
        <authorList>
            <person name="Luo R."/>
            <person name="Zimin A."/>
            <person name="Workman R."/>
            <person name="Fan Y."/>
            <person name="Pertea G."/>
            <person name="Grossman N."/>
            <person name="Wear M.P."/>
            <person name="Jia B."/>
            <person name="Miller H."/>
            <person name="Casadevall A."/>
            <person name="Timp W."/>
            <person name="Zhang S.X."/>
            <person name="Salzberg S.L."/>
        </authorList>
    </citation>
    <scope>NUCLEOTIDE SEQUENCE [LARGE SCALE GENOMIC DNA]</scope>
    <source>
        <strain evidence="2 3">JHH-5317</strain>
    </source>
</reference>
<feature type="compositionally biased region" description="Basic and acidic residues" evidence="1">
    <location>
        <begin position="127"/>
        <end position="136"/>
    </location>
</feature>
<comment type="caution">
    <text evidence="2">The sequence shown here is derived from an EMBL/GenBank/DDBJ whole genome shotgun (WGS) entry which is preliminary data.</text>
</comment>
<evidence type="ECO:0008006" key="4">
    <source>
        <dbReference type="Google" id="ProtNLM"/>
    </source>
</evidence>
<feature type="compositionally biased region" description="Pro residues" evidence="1">
    <location>
        <begin position="90"/>
        <end position="99"/>
    </location>
</feature>
<dbReference type="Proteomes" id="UP000233524">
    <property type="component" value="Unassembled WGS sequence"/>
</dbReference>
<evidence type="ECO:0000313" key="2">
    <source>
        <dbReference type="EMBL" id="PKS09422.1"/>
    </source>
</evidence>
<dbReference type="OrthoDB" id="5424234at2759"/>
<sequence length="511" mass="54911">MDPSQMILPKGFVVNSQDIYKEVASYPTVPPEKIKEYWKVYTTTFRRLIDPTANRLEHFWWHVWGSDRKYLPGAVLAKLFEEISTGPTIAPIPGPPNRWEPPVFGDRPPPWELKRQSENKVVARSSKVKDSSRSQEDIIATTTPSKSMGPDDNEVSAPGASSSASKPTPAPPHPILKKSRGDSKSGPRPTARFIFPDDDDGKDDGEASSGSASTAGTEVRKSSPAKSDKKKASTPSKRFHASIASKRRPALPRRISSQSSATSESAAKEDGGGSRHQGGQRITPSVIEYSGGQGSASSTASIASQRSGLSAKAAGKRPAFKQTQEKSASRHEATRPALPSPTSEDATKQKSMESAPKGPMANSSAASDLVKLGRTKSTEFAQKAPKSRPPIPRSQSHIEPQGLGMSTGRTLRHALAAEPTASTTPVAALGTIIDFDRNEIPRPDASTEPSTESEGHRLTRGPSTTSLLDTRFMPTPPSAAPEVPLGRTKSQLTLLLEREKDRLGDKARSKH</sequence>
<evidence type="ECO:0000256" key="1">
    <source>
        <dbReference type="SAM" id="MobiDB-lite"/>
    </source>
</evidence>
<feature type="compositionally biased region" description="Low complexity" evidence="1">
    <location>
        <begin position="256"/>
        <end position="265"/>
    </location>
</feature>
<feature type="compositionally biased region" description="Basic and acidic residues" evidence="1">
    <location>
        <begin position="218"/>
        <end position="231"/>
    </location>
</feature>
<feature type="compositionally biased region" description="Basic and acidic residues" evidence="1">
    <location>
        <begin position="323"/>
        <end position="334"/>
    </location>
</feature>
<keyword evidence="3" id="KW-1185">Reference proteome</keyword>
<dbReference type="STRING" id="41688.A0A2N3NAL8"/>
<feature type="compositionally biased region" description="Basic and acidic residues" evidence="1">
    <location>
        <begin position="496"/>
        <end position="511"/>
    </location>
</feature>
<dbReference type="VEuPathDB" id="FungiDB:jhhlp_004037"/>
<name>A0A2N3NAL8_9PEZI</name>
<feature type="compositionally biased region" description="Low complexity" evidence="1">
    <location>
        <begin position="156"/>
        <end position="167"/>
    </location>
</feature>
<feature type="compositionally biased region" description="Low complexity" evidence="1">
    <location>
        <begin position="295"/>
        <end position="308"/>
    </location>
</feature>
<gene>
    <name evidence="2" type="ORF">jhhlp_004037</name>
</gene>
<evidence type="ECO:0000313" key="3">
    <source>
        <dbReference type="Proteomes" id="UP000233524"/>
    </source>
</evidence>
<organism evidence="2 3">
    <name type="scientific">Lomentospora prolificans</name>
    <dbReference type="NCBI Taxonomy" id="41688"/>
    <lineage>
        <taxon>Eukaryota</taxon>
        <taxon>Fungi</taxon>
        <taxon>Dikarya</taxon>
        <taxon>Ascomycota</taxon>
        <taxon>Pezizomycotina</taxon>
        <taxon>Sordariomycetes</taxon>
        <taxon>Hypocreomycetidae</taxon>
        <taxon>Microascales</taxon>
        <taxon>Microascaceae</taxon>
        <taxon>Lomentospora</taxon>
    </lineage>
</organism>
<dbReference type="AlphaFoldDB" id="A0A2N3NAL8"/>
<feature type="region of interest" description="Disordered" evidence="1">
    <location>
        <begin position="87"/>
        <end position="511"/>
    </location>
</feature>
<proteinExistence type="predicted"/>
<dbReference type="EMBL" id="NLAX01000010">
    <property type="protein sequence ID" value="PKS09422.1"/>
    <property type="molecule type" value="Genomic_DNA"/>
</dbReference>